<keyword evidence="1" id="KW-1185">Reference proteome</keyword>
<accession>A0A914YEE0</accession>
<proteinExistence type="predicted"/>
<protein>
    <submittedName>
        <fullName evidence="2">Endonuclease/exonuclease/phosphatase domain-containing protein</fullName>
    </submittedName>
</protein>
<evidence type="ECO:0000313" key="2">
    <source>
        <dbReference type="WBParaSite" id="PSU_v2.g15768.t1"/>
    </source>
</evidence>
<dbReference type="InterPro" id="IPR036691">
    <property type="entry name" value="Endo/exonu/phosph_ase_sf"/>
</dbReference>
<sequence>MPPLTKKYNLTTFNCNSIKSGDRFQAFQSELTKLKKIDVLGLAETWIPGQTCSRLNCAELNQKVVGVKYISDRIIQVLLKLRAGKTLRVTQVYAPQSGLGNDEYDAFLDQLSSSLARPVTHDVVLGDFNASTGPRRYGEQYIVLSKVSGSDHRMVRATVKLPLRVNRSRPYNHVKPEYDRLELIFTMIEHLRQLPIAESPNEELNQLKHALSSTAKSCARRPTLLTRLSPLSLALMERRRLMKHGLTDRRFAMIEYAEN</sequence>
<dbReference type="AlphaFoldDB" id="A0A914YEE0"/>
<evidence type="ECO:0000313" key="1">
    <source>
        <dbReference type="Proteomes" id="UP000887577"/>
    </source>
</evidence>
<dbReference type="Proteomes" id="UP000887577">
    <property type="component" value="Unplaced"/>
</dbReference>
<dbReference type="Gene3D" id="3.60.10.10">
    <property type="entry name" value="Endonuclease/exonuclease/phosphatase"/>
    <property type="match status" value="1"/>
</dbReference>
<dbReference type="SUPFAM" id="SSF56219">
    <property type="entry name" value="DNase I-like"/>
    <property type="match status" value="1"/>
</dbReference>
<dbReference type="WBParaSite" id="PSU_v2.g15768.t1">
    <property type="protein sequence ID" value="PSU_v2.g15768.t1"/>
    <property type="gene ID" value="PSU_v2.g15768"/>
</dbReference>
<name>A0A914YEE0_9BILA</name>
<reference evidence="2" key="1">
    <citation type="submission" date="2022-11" db="UniProtKB">
        <authorList>
            <consortium name="WormBaseParasite"/>
        </authorList>
    </citation>
    <scope>IDENTIFICATION</scope>
</reference>
<organism evidence="1 2">
    <name type="scientific">Panagrolaimus superbus</name>
    <dbReference type="NCBI Taxonomy" id="310955"/>
    <lineage>
        <taxon>Eukaryota</taxon>
        <taxon>Metazoa</taxon>
        <taxon>Ecdysozoa</taxon>
        <taxon>Nematoda</taxon>
        <taxon>Chromadorea</taxon>
        <taxon>Rhabditida</taxon>
        <taxon>Tylenchina</taxon>
        <taxon>Panagrolaimomorpha</taxon>
        <taxon>Panagrolaimoidea</taxon>
        <taxon>Panagrolaimidae</taxon>
        <taxon>Panagrolaimus</taxon>
    </lineage>
</organism>